<evidence type="ECO:0000313" key="5">
    <source>
        <dbReference type="Proteomes" id="UP000054558"/>
    </source>
</evidence>
<evidence type="ECO:0000313" key="4">
    <source>
        <dbReference type="EMBL" id="GAQ83619.1"/>
    </source>
</evidence>
<dbReference type="AlphaFoldDB" id="A0A1Y1I2F5"/>
<dbReference type="Proteomes" id="UP000054558">
    <property type="component" value="Unassembled WGS sequence"/>
</dbReference>
<dbReference type="Gene3D" id="3.90.1300.10">
    <property type="entry name" value="Amidase signature (AS) domain"/>
    <property type="match status" value="1"/>
</dbReference>
<dbReference type="Pfam" id="PF01425">
    <property type="entry name" value="Amidase"/>
    <property type="match status" value="1"/>
</dbReference>
<evidence type="ECO:0000259" key="3">
    <source>
        <dbReference type="Pfam" id="PF01425"/>
    </source>
</evidence>
<dbReference type="PANTHER" id="PTHR42678:SF34">
    <property type="entry name" value="OS04G0183300 PROTEIN"/>
    <property type="match status" value="1"/>
</dbReference>
<gene>
    <name evidence="4" type="ORF">KFL_001550090</name>
</gene>
<reference evidence="4 5" key="1">
    <citation type="journal article" date="2014" name="Nat. Commun.">
        <title>Klebsormidium flaccidum genome reveals primary factors for plant terrestrial adaptation.</title>
        <authorList>
            <person name="Hori K."/>
            <person name="Maruyama F."/>
            <person name="Fujisawa T."/>
            <person name="Togashi T."/>
            <person name="Yamamoto N."/>
            <person name="Seo M."/>
            <person name="Sato S."/>
            <person name="Yamada T."/>
            <person name="Mori H."/>
            <person name="Tajima N."/>
            <person name="Moriyama T."/>
            <person name="Ikeuchi M."/>
            <person name="Watanabe M."/>
            <person name="Wada H."/>
            <person name="Kobayashi K."/>
            <person name="Saito M."/>
            <person name="Masuda T."/>
            <person name="Sasaki-Sekimoto Y."/>
            <person name="Mashiguchi K."/>
            <person name="Awai K."/>
            <person name="Shimojima M."/>
            <person name="Masuda S."/>
            <person name="Iwai M."/>
            <person name="Nobusawa T."/>
            <person name="Narise T."/>
            <person name="Kondo S."/>
            <person name="Saito H."/>
            <person name="Sato R."/>
            <person name="Murakawa M."/>
            <person name="Ihara Y."/>
            <person name="Oshima-Yamada Y."/>
            <person name="Ohtaka K."/>
            <person name="Satoh M."/>
            <person name="Sonobe K."/>
            <person name="Ishii M."/>
            <person name="Ohtani R."/>
            <person name="Kanamori-Sato M."/>
            <person name="Honoki R."/>
            <person name="Miyazaki D."/>
            <person name="Mochizuki H."/>
            <person name="Umetsu J."/>
            <person name="Higashi K."/>
            <person name="Shibata D."/>
            <person name="Kamiya Y."/>
            <person name="Sato N."/>
            <person name="Nakamura Y."/>
            <person name="Tabata S."/>
            <person name="Ida S."/>
            <person name="Kurokawa K."/>
            <person name="Ohta H."/>
        </authorList>
    </citation>
    <scope>NUCLEOTIDE SEQUENCE [LARGE SCALE GENOMIC DNA]</scope>
    <source>
        <strain evidence="4 5">NIES-2285</strain>
    </source>
</reference>
<feature type="signal peptide" evidence="2">
    <location>
        <begin position="1"/>
        <end position="28"/>
    </location>
</feature>
<evidence type="ECO:0000256" key="2">
    <source>
        <dbReference type="SAM" id="SignalP"/>
    </source>
</evidence>
<accession>A0A1Y1I2F5</accession>
<keyword evidence="5" id="KW-1185">Reference proteome</keyword>
<feature type="chain" id="PRO_5012259839" evidence="2">
    <location>
        <begin position="29"/>
        <end position="632"/>
    </location>
</feature>
<protein>
    <submittedName>
        <fullName evidence="4">Amidase family protein</fullName>
    </submittedName>
</protein>
<dbReference type="InterPro" id="IPR036928">
    <property type="entry name" value="AS_sf"/>
</dbReference>
<evidence type="ECO:0000256" key="1">
    <source>
        <dbReference type="SAM" id="MobiDB-lite"/>
    </source>
</evidence>
<dbReference type="PANTHER" id="PTHR42678">
    <property type="entry name" value="AMIDASE"/>
    <property type="match status" value="1"/>
</dbReference>
<name>A0A1Y1I2F5_KLENI</name>
<sequence length="632" mass="66236">MALRQRTPAVQLLTVVLLALTAVSPIKAQFGANGTFHPGGVTRNFSVTGPWNFIDTLSLNYTTQALPQSFARAQCQTGQPAYPVVEATIDGVQQAMLAENLTCSQLIAAYVQRISYYDQSTGVNAVRLVMPDLANVTAAKDAQLAAVIASGNNTLPDLFCVPFVVKDNYDTVGVATANGAVALLDNFPSADATIVAQIKAAGAVILAKGNMAEWAFSNAVSIGSAFGIVRNPYDTDRVTAGSSGGPAAAVSASFAMIGLGTDTGNSIRGPSGHNALVGIRSTIGITSRAGIIPLILNRDIGGPMGRTVTDVAKVFQHIVGPDPTGRDDVTLRSANSTLNPYGIPSNYTQFLNASGLQGKTIGVLRSLEFNPTTSPDGEIQNLFNRAIMDLQSLGATVIDNFTVTGNSLGDKPWDGRNSWYVGTGANGSFVGFSNPQCANWIEDLQTYLSTAGSSFKTVNDIYVSGGFHPSVVGSFTSNMRNQNISSASLPTANGIAAGQVCTCGDDLTNPCRVEFRTRLLAAMDAQNADALIYPGWANPARLVGDYDSPLGDLSQIIPPNTGMPGIVVPMGYTSRGLPATLQIVARPYAEPTLFTIAYAYEQGTKRRTPPPGFSECTANSTSSGITSKEAFP</sequence>
<feature type="domain" description="Amidase" evidence="3">
    <location>
        <begin position="106"/>
        <end position="399"/>
    </location>
</feature>
<dbReference type="OrthoDB" id="566138at2759"/>
<feature type="region of interest" description="Disordered" evidence="1">
    <location>
        <begin position="606"/>
        <end position="632"/>
    </location>
</feature>
<feature type="compositionally biased region" description="Polar residues" evidence="1">
    <location>
        <begin position="616"/>
        <end position="626"/>
    </location>
</feature>
<dbReference type="EMBL" id="DF237104">
    <property type="protein sequence ID" value="GAQ83619.1"/>
    <property type="molecule type" value="Genomic_DNA"/>
</dbReference>
<dbReference type="OMA" id="EIDMCQL"/>
<keyword evidence="2" id="KW-0732">Signal</keyword>
<proteinExistence type="predicted"/>
<dbReference type="InterPro" id="IPR023631">
    <property type="entry name" value="Amidase_dom"/>
</dbReference>
<dbReference type="SUPFAM" id="SSF75304">
    <property type="entry name" value="Amidase signature (AS) enzymes"/>
    <property type="match status" value="1"/>
</dbReference>
<dbReference type="STRING" id="105231.A0A1Y1I2F5"/>
<organism evidence="4 5">
    <name type="scientific">Klebsormidium nitens</name>
    <name type="common">Green alga</name>
    <name type="synonym">Ulothrix nitens</name>
    <dbReference type="NCBI Taxonomy" id="105231"/>
    <lineage>
        <taxon>Eukaryota</taxon>
        <taxon>Viridiplantae</taxon>
        <taxon>Streptophyta</taxon>
        <taxon>Klebsormidiophyceae</taxon>
        <taxon>Klebsormidiales</taxon>
        <taxon>Klebsormidiaceae</taxon>
        <taxon>Klebsormidium</taxon>
    </lineage>
</organism>